<dbReference type="AlphaFoldDB" id="A0A4U1EGJ2"/>
<dbReference type="PANTHER" id="PTHR34830">
    <property type="entry name" value="SIMILAR TO HYPOTHETICAL PROTEIN MGC34837"/>
    <property type="match status" value="1"/>
</dbReference>
<feature type="region of interest" description="Disordered" evidence="1">
    <location>
        <begin position="193"/>
        <end position="222"/>
    </location>
</feature>
<dbReference type="PANTHER" id="PTHR34830:SF1">
    <property type="entry name" value="GENE 12695-RELATED"/>
    <property type="match status" value="1"/>
</dbReference>
<reference evidence="5" key="1">
    <citation type="journal article" date="2019" name="IScience">
        <title>Narwhal Genome Reveals Long-Term Low Genetic Diversity despite Current Large Abundance Size.</title>
        <authorList>
            <person name="Westbury M.V."/>
            <person name="Petersen B."/>
            <person name="Garde E."/>
            <person name="Heide-Jorgensen M.P."/>
            <person name="Lorenzen E.D."/>
        </authorList>
    </citation>
    <scope>NUCLEOTIDE SEQUENCE [LARGE SCALE GENOMIC DNA]</scope>
</reference>
<evidence type="ECO:0000259" key="3">
    <source>
        <dbReference type="Pfam" id="PF20742"/>
    </source>
</evidence>
<feature type="region of interest" description="Disordered" evidence="1">
    <location>
        <begin position="1"/>
        <end position="26"/>
    </location>
</feature>
<proteinExistence type="predicted"/>
<evidence type="ECO:0000259" key="2">
    <source>
        <dbReference type="Pfam" id="PF17743"/>
    </source>
</evidence>
<name>A0A4U1EGJ2_MONMO</name>
<feature type="non-terminal residue" evidence="4">
    <location>
        <position position="297"/>
    </location>
</feature>
<feature type="non-terminal residue" evidence="4">
    <location>
        <position position="1"/>
    </location>
</feature>
<feature type="compositionally biased region" description="Basic and acidic residues" evidence="1">
    <location>
        <begin position="193"/>
        <end position="207"/>
    </location>
</feature>
<dbReference type="Pfam" id="PF17743">
    <property type="entry name" value="DUF5580"/>
    <property type="match status" value="1"/>
</dbReference>
<dbReference type="Pfam" id="PF20742">
    <property type="entry name" value="DUF5580_M"/>
    <property type="match status" value="1"/>
</dbReference>
<dbReference type="InterPro" id="IPR048316">
    <property type="entry name" value="DUF5580_N"/>
</dbReference>
<dbReference type="EMBL" id="RWIC01001564">
    <property type="protein sequence ID" value="TKC35322.1"/>
    <property type="molecule type" value="Genomic_DNA"/>
</dbReference>
<feature type="domain" description="DUF5580" evidence="3">
    <location>
        <begin position="228"/>
        <end position="297"/>
    </location>
</feature>
<evidence type="ECO:0000313" key="5">
    <source>
        <dbReference type="Proteomes" id="UP000308365"/>
    </source>
</evidence>
<feature type="compositionally biased region" description="Basic and acidic residues" evidence="1">
    <location>
        <begin position="10"/>
        <end position="26"/>
    </location>
</feature>
<comment type="caution">
    <text evidence="4">The sequence shown here is derived from an EMBL/GenBank/DDBJ whole genome shotgun (WGS) entry which is preliminary data.</text>
</comment>
<sequence>HQINYDPDDVEKSKHPEKNQKPEDNQKLLTGALSCRFLDGQIPNQENVYCSSVPTGDQSLSYIHGLPRRNLRDWSLEQMARGSSDQPNDIGQRPSGTTKEDTFLLAGQKRTQVMPFEFWLIRQSSERDEDPVSSGFLLQSQLSCLIFRLEVPLQLPTVKILCQRFSGRGSPEVVNYEKLLWCLKVAASDDPQQNKRVEDSKVKEVQGGRHQSTAPQDSNSQSEVNHHLLEILKMALRATKGKLNMENLNLSFRKEDRSFSGYCPHPRAICGKHGLYLTLSLLETLLNHQDLGYQDKI</sequence>
<dbReference type="Proteomes" id="UP000308365">
    <property type="component" value="Unassembled WGS sequence"/>
</dbReference>
<evidence type="ECO:0000256" key="1">
    <source>
        <dbReference type="SAM" id="MobiDB-lite"/>
    </source>
</evidence>
<protein>
    <submittedName>
        <fullName evidence="4">Uncharacterized protein</fullName>
    </submittedName>
</protein>
<dbReference type="InterPro" id="IPR040774">
    <property type="entry name" value="DUF5580"/>
</dbReference>
<organism evidence="4 5">
    <name type="scientific">Monodon monoceros</name>
    <name type="common">Narwhal</name>
    <name type="synonym">Ceratodon monodon</name>
    <dbReference type="NCBI Taxonomy" id="40151"/>
    <lineage>
        <taxon>Eukaryota</taxon>
        <taxon>Metazoa</taxon>
        <taxon>Chordata</taxon>
        <taxon>Craniata</taxon>
        <taxon>Vertebrata</taxon>
        <taxon>Euteleostomi</taxon>
        <taxon>Mammalia</taxon>
        <taxon>Eutheria</taxon>
        <taxon>Laurasiatheria</taxon>
        <taxon>Artiodactyla</taxon>
        <taxon>Whippomorpha</taxon>
        <taxon>Cetacea</taxon>
        <taxon>Odontoceti</taxon>
        <taxon>Monodontidae</taxon>
        <taxon>Monodon</taxon>
    </lineage>
</organism>
<dbReference type="InterPro" id="IPR049246">
    <property type="entry name" value="DUF5580_M"/>
</dbReference>
<accession>A0A4U1EGJ2</accession>
<gene>
    <name evidence="4" type="ORF">EI555_014479</name>
</gene>
<feature type="domain" description="DUF5580" evidence="2">
    <location>
        <begin position="130"/>
        <end position="190"/>
    </location>
</feature>
<evidence type="ECO:0000313" key="4">
    <source>
        <dbReference type="EMBL" id="TKC35322.1"/>
    </source>
</evidence>
<feature type="compositionally biased region" description="Polar residues" evidence="1">
    <location>
        <begin position="209"/>
        <end position="222"/>
    </location>
</feature>